<dbReference type="SMART" id="SM00387">
    <property type="entry name" value="HATPase_c"/>
    <property type="match status" value="1"/>
</dbReference>
<dbReference type="PROSITE" id="PS50109">
    <property type="entry name" value="HIS_KIN"/>
    <property type="match status" value="1"/>
</dbReference>
<comment type="caution">
    <text evidence="10">The sequence shown here is derived from an EMBL/GenBank/DDBJ whole genome shotgun (WGS) entry which is preliminary data.</text>
</comment>
<sequence>MSRFKDGTLFSLAKRRDFYLFPLRHRVALSQSPLVVAVALLLPIVYVVKPAAYLNPEFLAGLGMVAVLSVLTVAVPWDRCFNLAFLLIPILDFVAIAALYRGVQPSVPGMTALAAFPVLWLAWSGVAPRRAALIAFSGALLVACAPLLGDTDILPEDVLRQALVPLVLLLVYLAAALTVQDAAGHQLALEEKDRELKRSLQDSRRRAQLLDGVLDTIDVGVVVLARDGHIMLMNNRQLATHQLAVPAEAEGYLEPDMLVYELDGITPVPAEDRPIARSMRRETFSDYILWVGRGPEQRAMSVSARPLLDEQGEFNGSVLAFSDVTDMLRALRAKDDFVASVSHELRTPLTSIIGYLDLALMEAEDQQLQGPLVTSLNVVQRNAERLLVLVADLLTTALDTVHLERTELSIRELALAAADSAKRRTDAADIRIRVDAPEEVCACVDSVRIQQVLDNLLSNAVKYSPGGGTVTIRTWEENGSAVLEVADEGIGMSDAEQADVFKRFFRADAVKKAAIPGAGLGMGIARDIVEAHGGRISLKSAPGAGTTFRVELPRAPIPAGDVPAG</sequence>
<dbReference type="SUPFAM" id="SSF47384">
    <property type="entry name" value="Homodimeric domain of signal transducing histidine kinase"/>
    <property type="match status" value="1"/>
</dbReference>
<comment type="catalytic activity">
    <reaction evidence="1">
        <text>ATP + protein L-histidine = ADP + protein N-phospho-L-histidine.</text>
        <dbReference type="EC" id="2.7.13.3"/>
    </reaction>
</comment>
<dbReference type="Gene3D" id="3.30.450.20">
    <property type="entry name" value="PAS domain"/>
    <property type="match status" value="1"/>
</dbReference>
<dbReference type="PANTHER" id="PTHR43711:SF1">
    <property type="entry name" value="HISTIDINE KINASE 1"/>
    <property type="match status" value="1"/>
</dbReference>
<evidence type="ECO:0000256" key="7">
    <source>
        <dbReference type="ARBA" id="ARBA00023012"/>
    </source>
</evidence>
<evidence type="ECO:0000256" key="1">
    <source>
        <dbReference type="ARBA" id="ARBA00000085"/>
    </source>
</evidence>
<evidence type="ECO:0000313" key="10">
    <source>
        <dbReference type="EMBL" id="MBD7996063.1"/>
    </source>
</evidence>
<dbReference type="InterPro" id="IPR004358">
    <property type="entry name" value="Sig_transdc_His_kin-like_C"/>
</dbReference>
<dbReference type="SUPFAM" id="SSF55785">
    <property type="entry name" value="PYP-like sensor domain (PAS domain)"/>
    <property type="match status" value="1"/>
</dbReference>
<protein>
    <recommendedName>
        <fullName evidence="3">histidine kinase</fullName>
        <ecNumber evidence="3">2.7.13.3</ecNumber>
    </recommendedName>
</protein>
<reference evidence="10 11" key="1">
    <citation type="submission" date="2020-08" db="EMBL/GenBank/DDBJ databases">
        <title>A Genomic Blueprint of the Chicken Gut Microbiome.</title>
        <authorList>
            <person name="Gilroy R."/>
            <person name="Ravi A."/>
            <person name="Getino M."/>
            <person name="Pursley I."/>
            <person name="Horton D.L."/>
            <person name="Alikhan N.-F."/>
            <person name="Baker D."/>
            <person name="Gharbi K."/>
            <person name="Hall N."/>
            <person name="Watson M."/>
            <person name="Adriaenssens E.M."/>
            <person name="Foster-Nyarko E."/>
            <person name="Jarju S."/>
            <person name="Secka A."/>
            <person name="Antonio M."/>
            <person name="Oren A."/>
            <person name="Chaudhuri R."/>
            <person name="La Ragione R.M."/>
            <person name="Hildebrand F."/>
            <person name="Pallen M.J."/>
        </authorList>
    </citation>
    <scope>NUCLEOTIDE SEQUENCE [LARGE SCALE GENOMIC DNA]</scope>
    <source>
        <strain evidence="10 11">Sa2CUA1</strain>
    </source>
</reference>
<evidence type="ECO:0000256" key="4">
    <source>
        <dbReference type="ARBA" id="ARBA00022553"/>
    </source>
</evidence>
<keyword evidence="8" id="KW-1133">Transmembrane helix</keyword>
<evidence type="ECO:0000259" key="9">
    <source>
        <dbReference type="PROSITE" id="PS50109"/>
    </source>
</evidence>
<gene>
    <name evidence="10" type="ORF">H9639_12210</name>
</gene>
<dbReference type="EMBL" id="JACSQD010000005">
    <property type="protein sequence ID" value="MBD7996063.1"/>
    <property type="molecule type" value="Genomic_DNA"/>
</dbReference>
<name>A0ABR8UU78_9MICC</name>
<keyword evidence="8" id="KW-0812">Transmembrane</keyword>
<dbReference type="Pfam" id="PF02518">
    <property type="entry name" value="HATPase_c"/>
    <property type="match status" value="1"/>
</dbReference>
<evidence type="ECO:0000256" key="5">
    <source>
        <dbReference type="ARBA" id="ARBA00022679"/>
    </source>
</evidence>
<accession>A0ABR8UU78</accession>
<keyword evidence="5" id="KW-0808">Transferase</keyword>
<dbReference type="InterPro" id="IPR003594">
    <property type="entry name" value="HATPase_dom"/>
</dbReference>
<dbReference type="InterPro" id="IPR005467">
    <property type="entry name" value="His_kinase_dom"/>
</dbReference>
<dbReference type="InterPro" id="IPR003661">
    <property type="entry name" value="HisK_dim/P_dom"/>
</dbReference>
<keyword evidence="11" id="KW-1185">Reference proteome</keyword>
<dbReference type="Gene3D" id="3.30.565.10">
    <property type="entry name" value="Histidine kinase-like ATPase, C-terminal domain"/>
    <property type="match status" value="1"/>
</dbReference>
<keyword evidence="6" id="KW-0418">Kinase</keyword>
<evidence type="ECO:0000256" key="3">
    <source>
        <dbReference type="ARBA" id="ARBA00012438"/>
    </source>
</evidence>
<dbReference type="Proteomes" id="UP000609874">
    <property type="component" value="Unassembled WGS sequence"/>
</dbReference>
<proteinExistence type="predicted"/>
<dbReference type="Pfam" id="PF08448">
    <property type="entry name" value="PAS_4"/>
    <property type="match status" value="1"/>
</dbReference>
<evidence type="ECO:0000256" key="6">
    <source>
        <dbReference type="ARBA" id="ARBA00022777"/>
    </source>
</evidence>
<keyword evidence="8" id="KW-0472">Membrane</keyword>
<keyword evidence="4" id="KW-0597">Phosphoprotein</keyword>
<feature type="transmembrane region" description="Helical" evidence="8">
    <location>
        <begin position="161"/>
        <end position="179"/>
    </location>
</feature>
<dbReference type="InterPro" id="IPR050736">
    <property type="entry name" value="Sensor_HK_Regulatory"/>
</dbReference>
<evidence type="ECO:0000256" key="8">
    <source>
        <dbReference type="SAM" id="Phobius"/>
    </source>
</evidence>
<dbReference type="CDD" id="cd00082">
    <property type="entry name" value="HisKA"/>
    <property type="match status" value="1"/>
</dbReference>
<evidence type="ECO:0000256" key="2">
    <source>
        <dbReference type="ARBA" id="ARBA00004236"/>
    </source>
</evidence>
<dbReference type="EC" id="2.7.13.3" evidence="3"/>
<feature type="transmembrane region" description="Helical" evidence="8">
    <location>
        <begin position="83"/>
        <end position="100"/>
    </location>
</feature>
<dbReference type="InterPro" id="IPR036097">
    <property type="entry name" value="HisK_dim/P_sf"/>
</dbReference>
<feature type="transmembrane region" description="Helical" evidence="8">
    <location>
        <begin position="27"/>
        <end position="46"/>
    </location>
</feature>
<dbReference type="InterPro" id="IPR036890">
    <property type="entry name" value="HATPase_C_sf"/>
</dbReference>
<dbReference type="InterPro" id="IPR035965">
    <property type="entry name" value="PAS-like_dom_sf"/>
</dbReference>
<dbReference type="InterPro" id="IPR013656">
    <property type="entry name" value="PAS_4"/>
</dbReference>
<dbReference type="PANTHER" id="PTHR43711">
    <property type="entry name" value="TWO-COMPONENT HISTIDINE KINASE"/>
    <property type="match status" value="1"/>
</dbReference>
<organism evidence="10 11">
    <name type="scientific">Arthrobacter gallicola</name>
    <dbReference type="NCBI Taxonomy" id="2762225"/>
    <lineage>
        <taxon>Bacteria</taxon>
        <taxon>Bacillati</taxon>
        <taxon>Actinomycetota</taxon>
        <taxon>Actinomycetes</taxon>
        <taxon>Micrococcales</taxon>
        <taxon>Micrococcaceae</taxon>
        <taxon>Arthrobacter</taxon>
    </lineage>
</organism>
<dbReference type="CDD" id="cd00075">
    <property type="entry name" value="HATPase"/>
    <property type="match status" value="1"/>
</dbReference>
<feature type="domain" description="Histidine kinase" evidence="9">
    <location>
        <begin position="340"/>
        <end position="556"/>
    </location>
</feature>
<feature type="transmembrane region" description="Helical" evidence="8">
    <location>
        <begin position="58"/>
        <end position="77"/>
    </location>
</feature>
<dbReference type="PRINTS" id="PR00344">
    <property type="entry name" value="BCTRLSENSOR"/>
</dbReference>
<dbReference type="Gene3D" id="1.10.287.130">
    <property type="match status" value="1"/>
</dbReference>
<dbReference type="Pfam" id="PF00512">
    <property type="entry name" value="HisKA"/>
    <property type="match status" value="1"/>
</dbReference>
<evidence type="ECO:0000313" key="11">
    <source>
        <dbReference type="Proteomes" id="UP000609874"/>
    </source>
</evidence>
<dbReference type="SUPFAM" id="SSF55874">
    <property type="entry name" value="ATPase domain of HSP90 chaperone/DNA topoisomerase II/histidine kinase"/>
    <property type="match status" value="1"/>
</dbReference>
<dbReference type="SMART" id="SM00388">
    <property type="entry name" value="HisKA"/>
    <property type="match status" value="1"/>
</dbReference>
<dbReference type="RefSeq" id="WP_191808343.1">
    <property type="nucleotide sequence ID" value="NZ_JACSQD010000005.1"/>
</dbReference>
<comment type="subcellular location">
    <subcellularLocation>
        <location evidence="2">Cell membrane</location>
    </subcellularLocation>
</comment>
<feature type="transmembrane region" description="Helical" evidence="8">
    <location>
        <begin position="131"/>
        <end position="149"/>
    </location>
</feature>
<keyword evidence="7" id="KW-0902">Two-component regulatory system</keyword>